<dbReference type="SUPFAM" id="SSF110035">
    <property type="entry name" value="GDNF receptor-like"/>
    <property type="match status" value="1"/>
</dbReference>
<dbReference type="Proteomes" id="UP000268014">
    <property type="component" value="Unassembled WGS sequence"/>
</dbReference>
<protein>
    <submittedName>
        <fullName evidence="9">GDNF domain-containing protein</fullName>
    </submittedName>
</protein>
<accession>A0A0N4VYY2</accession>
<organism evidence="9">
    <name type="scientific">Haemonchus placei</name>
    <name type="common">Barber's pole worm</name>
    <dbReference type="NCBI Taxonomy" id="6290"/>
    <lineage>
        <taxon>Eukaryota</taxon>
        <taxon>Metazoa</taxon>
        <taxon>Ecdysozoa</taxon>
        <taxon>Nematoda</taxon>
        <taxon>Chromadorea</taxon>
        <taxon>Rhabditida</taxon>
        <taxon>Rhabditina</taxon>
        <taxon>Rhabditomorpha</taxon>
        <taxon>Strongyloidea</taxon>
        <taxon>Trichostrongylidae</taxon>
        <taxon>Haemonchus</taxon>
    </lineage>
</organism>
<keyword evidence="4" id="KW-0472">Membrane</keyword>
<reference evidence="7 8" key="2">
    <citation type="submission" date="2018-11" db="EMBL/GenBank/DDBJ databases">
        <authorList>
            <consortium name="Pathogen Informatics"/>
        </authorList>
    </citation>
    <scope>NUCLEOTIDE SEQUENCE [LARGE SCALE GENOMIC DNA]</scope>
    <source>
        <strain evidence="7 8">MHpl1</strain>
    </source>
</reference>
<dbReference type="OrthoDB" id="6374728at2759"/>
<feature type="domain" description="GDNF/GAS1" evidence="6">
    <location>
        <begin position="87"/>
        <end position="164"/>
    </location>
</feature>
<keyword evidence="2" id="KW-1003">Cell membrane</keyword>
<dbReference type="STRING" id="6290.A0A0N4VYY2"/>
<evidence type="ECO:0000313" key="7">
    <source>
        <dbReference type="EMBL" id="VDO15125.1"/>
    </source>
</evidence>
<evidence type="ECO:0000256" key="4">
    <source>
        <dbReference type="ARBA" id="ARBA00023136"/>
    </source>
</evidence>
<evidence type="ECO:0000256" key="1">
    <source>
        <dbReference type="ARBA" id="ARBA00004236"/>
    </source>
</evidence>
<comment type="subcellular location">
    <subcellularLocation>
        <location evidence="1">Cell membrane</location>
    </subcellularLocation>
</comment>
<dbReference type="OMA" id="NKCIREF"/>
<evidence type="ECO:0000256" key="5">
    <source>
        <dbReference type="ARBA" id="ARBA00023180"/>
    </source>
</evidence>
<keyword evidence="8" id="KW-1185">Reference proteome</keyword>
<evidence type="ECO:0000256" key="3">
    <source>
        <dbReference type="ARBA" id="ARBA00022729"/>
    </source>
</evidence>
<dbReference type="SMART" id="SM00907">
    <property type="entry name" value="GDNF"/>
    <property type="match status" value="1"/>
</dbReference>
<reference evidence="9" key="1">
    <citation type="submission" date="2017-02" db="UniProtKB">
        <authorList>
            <consortium name="WormBaseParasite"/>
        </authorList>
    </citation>
    <scope>IDENTIFICATION</scope>
</reference>
<gene>
    <name evidence="7" type="ORF">HPLM_LOCUS2501</name>
</gene>
<evidence type="ECO:0000313" key="9">
    <source>
        <dbReference type="WBParaSite" id="HPLM_0000250301-mRNA-1"/>
    </source>
</evidence>
<dbReference type="EMBL" id="UZAF01005296">
    <property type="protein sequence ID" value="VDO15125.1"/>
    <property type="molecule type" value="Genomic_DNA"/>
</dbReference>
<sequence length="193" mass="22047">MVLTGFPDDCKNFHELVWNHPCENIMRDAGEQRRAIEQTFSLIPPSAIVNGSHKRTTRTPLSDQIRQLKTQLSGDLGTREVLGRATCDSALNDVCLRHISCRQLWSLFRASCGVDQDNRCTMADRETCWQSFEGLSWTGLGNCHCDSSNSDCHWIRLHTNYNKCIREFFLEISNCLLFDIEYSSTIVSQQVPL</sequence>
<proteinExistence type="predicted"/>
<dbReference type="WBParaSite" id="HPLM_0000250301-mRNA-1">
    <property type="protein sequence ID" value="HPLM_0000250301-mRNA-1"/>
    <property type="gene ID" value="HPLM_0000250301"/>
</dbReference>
<name>A0A0N4VYY2_HAEPC</name>
<dbReference type="InterPro" id="IPR037193">
    <property type="entry name" value="GDNF_alpha"/>
</dbReference>
<evidence type="ECO:0000259" key="6">
    <source>
        <dbReference type="SMART" id="SM00907"/>
    </source>
</evidence>
<dbReference type="GO" id="GO:0005886">
    <property type="term" value="C:plasma membrane"/>
    <property type="evidence" value="ECO:0007669"/>
    <property type="project" value="UniProtKB-SubCell"/>
</dbReference>
<dbReference type="AlphaFoldDB" id="A0A0N4VYY2"/>
<evidence type="ECO:0000313" key="8">
    <source>
        <dbReference type="Proteomes" id="UP000268014"/>
    </source>
</evidence>
<keyword evidence="5" id="KW-0325">Glycoprotein</keyword>
<dbReference type="InterPro" id="IPR016017">
    <property type="entry name" value="GDNF/GAS1"/>
</dbReference>
<evidence type="ECO:0000256" key="2">
    <source>
        <dbReference type="ARBA" id="ARBA00022475"/>
    </source>
</evidence>
<keyword evidence="3" id="KW-0732">Signal</keyword>